<feature type="compositionally biased region" description="Low complexity" evidence="1">
    <location>
        <begin position="60"/>
        <end position="82"/>
    </location>
</feature>
<feature type="signal peptide" evidence="2">
    <location>
        <begin position="1"/>
        <end position="23"/>
    </location>
</feature>
<sequence>MHSVTISKLLAFGLLVAAPLASAKPVAVSELSKKSFREIILPIQARHHTPAQIAAKDAATQKAGGTGTTKAAAPAKNGNAGATKKKNNRAANLKANPTKRDIEVIKKRHHTPAQIAAKKNAGAKKKANKRDVVESRDPHHLPADVAEKQRLAAEKANDGKAANAATAEKEAAEAKATKAKEASEAKKKKGTKREVENDKFSEEPSEPGFGVGP</sequence>
<keyword evidence="2" id="KW-0732">Signal</keyword>
<keyword evidence="4" id="KW-1185">Reference proteome</keyword>
<dbReference type="Proteomes" id="UP000696280">
    <property type="component" value="Unassembled WGS sequence"/>
</dbReference>
<feature type="compositionally biased region" description="Basic and acidic residues" evidence="1">
    <location>
        <begin position="167"/>
        <end position="185"/>
    </location>
</feature>
<organism evidence="3 4">
    <name type="scientific">Hymenoscyphus fraxineus</name>
    <dbReference type="NCBI Taxonomy" id="746836"/>
    <lineage>
        <taxon>Eukaryota</taxon>
        <taxon>Fungi</taxon>
        <taxon>Dikarya</taxon>
        <taxon>Ascomycota</taxon>
        <taxon>Pezizomycotina</taxon>
        <taxon>Leotiomycetes</taxon>
        <taxon>Helotiales</taxon>
        <taxon>Helotiaceae</taxon>
        <taxon>Hymenoscyphus</taxon>
    </lineage>
</organism>
<gene>
    <name evidence="3" type="ORF">HYFRA_00010575</name>
</gene>
<dbReference type="EMBL" id="CAJVRL010000096">
    <property type="protein sequence ID" value="CAG8960097.1"/>
    <property type="molecule type" value="Genomic_DNA"/>
</dbReference>
<dbReference type="OrthoDB" id="4899673at2759"/>
<evidence type="ECO:0000256" key="1">
    <source>
        <dbReference type="SAM" id="MobiDB-lite"/>
    </source>
</evidence>
<feature type="compositionally biased region" description="Basic and acidic residues" evidence="1">
    <location>
        <begin position="192"/>
        <end position="202"/>
    </location>
</feature>
<feature type="region of interest" description="Disordered" evidence="1">
    <location>
        <begin position="60"/>
        <end position="213"/>
    </location>
</feature>
<evidence type="ECO:0000313" key="4">
    <source>
        <dbReference type="Proteomes" id="UP000696280"/>
    </source>
</evidence>
<feature type="compositionally biased region" description="Basic and acidic residues" evidence="1">
    <location>
        <begin position="129"/>
        <end position="158"/>
    </location>
</feature>
<name>A0A9N9PZU9_9HELO</name>
<protein>
    <submittedName>
        <fullName evidence="3">Uncharacterized protein</fullName>
    </submittedName>
</protein>
<proteinExistence type="predicted"/>
<dbReference type="AlphaFoldDB" id="A0A9N9PZU9"/>
<evidence type="ECO:0000313" key="3">
    <source>
        <dbReference type="EMBL" id="CAG8960097.1"/>
    </source>
</evidence>
<accession>A0A9N9PZU9</accession>
<reference evidence="3" key="1">
    <citation type="submission" date="2021-07" db="EMBL/GenBank/DDBJ databases">
        <authorList>
            <person name="Durling M."/>
        </authorList>
    </citation>
    <scope>NUCLEOTIDE SEQUENCE</scope>
</reference>
<feature type="chain" id="PRO_5040150034" evidence="2">
    <location>
        <begin position="24"/>
        <end position="213"/>
    </location>
</feature>
<comment type="caution">
    <text evidence="3">The sequence shown here is derived from an EMBL/GenBank/DDBJ whole genome shotgun (WGS) entry which is preliminary data.</text>
</comment>
<evidence type="ECO:0000256" key="2">
    <source>
        <dbReference type="SAM" id="SignalP"/>
    </source>
</evidence>